<organism evidence="10 11">
    <name type="scientific">Vibrio maritimus</name>
    <dbReference type="NCBI Taxonomy" id="990268"/>
    <lineage>
        <taxon>Bacteria</taxon>
        <taxon>Pseudomonadati</taxon>
        <taxon>Pseudomonadota</taxon>
        <taxon>Gammaproteobacteria</taxon>
        <taxon>Vibrionales</taxon>
        <taxon>Vibrionaceae</taxon>
        <taxon>Vibrio</taxon>
    </lineage>
</organism>
<evidence type="ECO:0000256" key="5">
    <source>
        <dbReference type="ARBA" id="ARBA00022777"/>
    </source>
</evidence>
<dbReference type="CDD" id="cd05387">
    <property type="entry name" value="BY-kinase"/>
    <property type="match status" value="1"/>
</dbReference>
<keyword evidence="11" id="KW-1185">Reference proteome</keyword>
<evidence type="ECO:0000256" key="8">
    <source>
        <dbReference type="ARBA" id="ARBA00051245"/>
    </source>
</evidence>
<gene>
    <name evidence="10" type="ORF">JCM19235_6783</name>
</gene>
<sequence>MTSALPSEGKSTVALSLATSMASLEKVLLIDADFRRPSLARRFDLEEESLGLTDYLNGTADLVSCIHKNESLGLYLLPAGNHKGNPQELLSSKSFRDLVNAVGEKFDRVIIDTPSINSVIDPVLIGAATDGTLMVVKANSTQINQFKFAVGRLKEHNIEMLGAVLNQDESKTQDAYQFSGTYA</sequence>
<dbReference type="Proteomes" id="UP000029228">
    <property type="component" value="Unassembled WGS sequence"/>
</dbReference>
<dbReference type="Pfam" id="PF13614">
    <property type="entry name" value="AAA_31"/>
    <property type="match status" value="1"/>
</dbReference>
<dbReference type="EMBL" id="BBMR01000002">
    <property type="protein sequence ID" value="GAL18230.1"/>
    <property type="molecule type" value="Genomic_DNA"/>
</dbReference>
<evidence type="ECO:0000259" key="9">
    <source>
        <dbReference type="Pfam" id="PF13614"/>
    </source>
</evidence>
<dbReference type="GO" id="GO:0005524">
    <property type="term" value="F:ATP binding"/>
    <property type="evidence" value="ECO:0007669"/>
    <property type="project" value="UniProtKB-KW"/>
</dbReference>
<dbReference type="SUPFAM" id="SSF52540">
    <property type="entry name" value="P-loop containing nucleoside triphosphate hydrolases"/>
    <property type="match status" value="1"/>
</dbReference>
<evidence type="ECO:0000256" key="2">
    <source>
        <dbReference type="ARBA" id="ARBA00011903"/>
    </source>
</evidence>
<keyword evidence="5" id="KW-0418">Kinase</keyword>
<proteinExistence type="inferred from homology"/>
<keyword evidence="3" id="KW-0808">Transferase</keyword>
<dbReference type="EC" id="2.7.10.2" evidence="2"/>
<keyword evidence="6" id="KW-0067">ATP-binding</keyword>
<evidence type="ECO:0000256" key="7">
    <source>
        <dbReference type="ARBA" id="ARBA00023137"/>
    </source>
</evidence>
<comment type="catalytic activity">
    <reaction evidence="8">
        <text>L-tyrosyl-[protein] + ATP = O-phospho-L-tyrosyl-[protein] + ADP + H(+)</text>
        <dbReference type="Rhea" id="RHEA:10596"/>
        <dbReference type="Rhea" id="RHEA-COMP:10136"/>
        <dbReference type="Rhea" id="RHEA-COMP:20101"/>
        <dbReference type="ChEBI" id="CHEBI:15378"/>
        <dbReference type="ChEBI" id="CHEBI:30616"/>
        <dbReference type="ChEBI" id="CHEBI:46858"/>
        <dbReference type="ChEBI" id="CHEBI:61978"/>
        <dbReference type="ChEBI" id="CHEBI:456216"/>
        <dbReference type="EC" id="2.7.10.2"/>
    </reaction>
</comment>
<dbReference type="STRING" id="990268.JCM19235_6783"/>
<feature type="domain" description="AAA" evidence="9">
    <location>
        <begin position="9"/>
        <end position="136"/>
    </location>
</feature>
<dbReference type="PANTHER" id="PTHR32309">
    <property type="entry name" value="TYROSINE-PROTEIN KINASE"/>
    <property type="match status" value="1"/>
</dbReference>
<name>A0A090RS19_9VIBR</name>
<dbReference type="GO" id="GO:0005886">
    <property type="term" value="C:plasma membrane"/>
    <property type="evidence" value="ECO:0007669"/>
    <property type="project" value="TreeGrafter"/>
</dbReference>
<evidence type="ECO:0000256" key="4">
    <source>
        <dbReference type="ARBA" id="ARBA00022741"/>
    </source>
</evidence>
<evidence type="ECO:0000256" key="6">
    <source>
        <dbReference type="ARBA" id="ARBA00022840"/>
    </source>
</evidence>
<dbReference type="InterPro" id="IPR005702">
    <property type="entry name" value="Wzc-like_C"/>
</dbReference>
<comment type="similarity">
    <text evidence="1">Belongs to the CpsD/CapB family.</text>
</comment>
<evidence type="ECO:0000313" key="11">
    <source>
        <dbReference type="Proteomes" id="UP000029228"/>
    </source>
</evidence>
<comment type="caution">
    <text evidence="10">The sequence shown here is derived from an EMBL/GenBank/DDBJ whole genome shotgun (WGS) entry which is preliminary data.</text>
</comment>
<reference evidence="10 11" key="1">
    <citation type="submission" date="2014-09" db="EMBL/GenBank/DDBJ databases">
        <title>Vibrio maritimus JCM 19235. (C45) whole genome shotgun sequence.</title>
        <authorList>
            <person name="Sawabe T."/>
            <person name="Meirelles P."/>
            <person name="Nakanishi M."/>
            <person name="Sayaka M."/>
            <person name="Hattori M."/>
            <person name="Ohkuma M."/>
        </authorList>
    </citation>
    <scope>NUCLEOTIDE SEQUENCE [LARGE SCALE GENOMIC DNA]</scope>
    <source>
        <strain evidence="11">JCM19235</strain>
    </source>
</reference>
<dbReference type="GO" id="GO:0004715">
    <property type="term" value="F:non-membrane spanning protein tyrosine kinase activity"/>
    <property type="evidence" value="ECO:0007669"/>
    <property type="project" value="UniProtKB-EC"/>
</dbReference>
<dbReference type="InterPro" id="IPR025669">
    <property type="entry name" value="AAA_dom"/>
</dbReference>
<accession>A0A090RS19</accession>
<protein>
    <recommendedName>
        <fullName evidence="2">non-specific protein-tyrosine kinase</fullName>
        <ecNumber evidence="2">2.7.10.2</ecNumber>
    </recommendedName>
</protein>
<keyword evidence="4" id="KW-0547">Nucleotide-binding</keyword>
<dbReference type="PANTHER" id="PTHR32309:SF13">
    <property type="entry name" value="FERRIC ENTEROBACTIN TRANSPORT PROTEIN FEPE"/>
    <property type="match status" value="1"/>
</dbReference>
<evidence type="ECO:0000256" key="1">
    <source>
        <dbReference type="ARBA" id="ARBA00007316"/>
    </source>
</evidence>
<reference evidence="10 11" key="2">
    <citation type="submission" date="2014-09" db="EMBL/GenBank/DDBJ databases">
        <authorList>
            <consortium name="NBRP consortium"/>
            <person name="Sawabe T."/>
            <person name="Meirelles P."/>
            <person name="Nakanishi M."/>
            <person name="Sayaka M."/>
            <person name="Hattori M."/>
            <person name="Ohkuma M."/>
        </authorList>
    </citation>
    <scope>NUCLEOTIDE SEQUENCE [LARGE SCALE GENOMIC DNA]</scope>
    <source>
        <strain evidence="11">JCM19235</strain>
    </source>
</reference>
<dbReference type="NCBIfam" id="TIGR01007">
    <property type="entry name" value="eps_fam"/>
    <property type="match status" value="1"/>
</dbReference>
<keyword evidence="7" id="KW-0829">Tyrosine-protein kinase</keyword>
<dbReference type="Gene3D" id="3.40.50.300">
    <property type="entry name" value="P-loop containing nucleotide triphosphate hydrolases"/>
    <property type="match status" value="1"/>
</dbReference>
<evidence type="ECO:0000256" key="3">
    <source>
        <dbReference type="ARBA" id="ARBA00022679"/>
    </source>
</evidence>
<dbReference type="InterPro" id="IPR027417">
    <property type="entry name" value="P-loop_NTPase"/>
</dbReference>
<dbReference type="AlphaFoldDB" id="A0A090RS19"/>
<dbReference type="InterPro" id="IPR050445">
    <property type="entry name" value="Bact_polysacc_biosynth/exp"/>
</dbReference>
<evidence type="ECO:0000313" key="10">
    <source>
        <dbReference type="EMBL" id="GAL18230.1"/>
    </source>
</evidence>